<feature type="domain" description="5'-3' exonuclease" evidence="7">
    <location>
        <begin position="1"/>
        <end position="185"/>
    </location>
</feature>
<dbReference type="SMART" id="SM00279">
    <property type="entry name" value="HhH2"/>
    <property type="match status" value="1"/>
</dbReference>
<dbReference type="InterPro" id="IPR027417">
    <property type="entry name" value="P-loop_NTPase"/>
</dbReference>
<dbReference type="InterPro" id="IPR002915">
    <property type="entry name" value="DeoC/FbaB/LacD_aldolase"/>
</dbReference>
<dbReference type="PANTHER" id="PTHR42646:SF2">
    <property type="entry name" value="5'-3' EXONUCLEASE FAMILY PROTEIN"/>
    <property type="match status" value="1"/>
</dbReference>
<dbReference type="Gene3D" id="3.30.420.40">
    <property type="match status" value="1"/>
</dbReference>
<dbReference type="Gene3D" id="1.10.150.20">
    <property type="entry name" value="5' to 3' exonuclease, C-terminal subdomain"/>
    <property type="match status" value="1"/>
</dbReference>
<dbReference type="InterPro" id="IPR020046">
    <property type="entry name" value="5-3_exonucl_a-hlix_arch_N"/>
</dbReference>
<dbReference type="InterPro" id="IPR036279">
    <property type="entry name" value="5-3_exonuclease_C_sf"/>
</dbReference>
<evidence type="ECO:0000313" key="8">
    <source>
        <dbReference type="EMBL" id="RUS69874.1"/>
    </source>
</evidence>
<dbReference type="SUPFAM" id="SSF52540">
    <property type="entry name" value="P-loop containing nucleoside triphosphate hydrolases"/>
    <property type="match status" value="1"/>
</dbReference>
<dbReference type="GO" id="GO:0017108">
    <property type="term" value="F:5'-flap endonuclease activity"/>
    <property type="evidence" value="ECO:0007669"/>
    <property type="project" value="InterPro"/>
</dbReference>
<dbReference type="AlphaFoldDB" id="A0A433SL73"/>
<dbReference type="InterPro" id="IPR013785">
    <property type="entry name" value="Aldolase_TIM"/>
</dbReference>
<dbReference type="Gene3D" id="3.40.50.300">
    <property type="entry name" value="P-loop containing nucleotide triphosphate hydrolases"/>
    <property type="match status" value="1"/>
</dbReference>
<dbReference type="InterPro" id="IPR002421">
    <property type="entry name" value="5-3_exonuclease"/>
</dbReference>
<dbReference type="InterPro" id="IPR020045">
    <property type="entry name" value="DNA_polI_H3TH"/>
</dbReference>
<organism evidence="8 9">
    <name type="scientific">Elysia chlorotica</name>
    <name type="common">Eastern emerald elysia</name>
    <name type="synonym">Sea slug</name>
    <dbReference type="NCBI Taxonomy" id="188477"/>
    <lineage>
        <taxon>Eukaryota</taxon>
        <taxon>Metazoa</taxon>
        <taxon>Spiralia</taxon>
        <taxon>Lophotrochozoa</taxon>
        <taxon>Mollusca</taxon>
        <taxon>Gastropoda</taxon>
        <taxon>Heterobranchia</taxon>
        <taxon>Euthyneura</taxon>
        <taxon>Panpulmonata</taxon>
        <taxon>Sacoglossa</taxon>
        <taxon>Placobranchoidea</taxon>
        <taxon>Plakobranchidae</taxon>
        <taxon>Elysia</taxon>
    </lineage>
</organism>
<dbReference type="GO" id="GO:0003677">
    <property type="term" value="F:DNA binding"/>
    <property type="evidence" value="ECO:0007669"/>
    <property type="project" value="UniProtKB-KW"/>
</dbReference>
<sequence>MYPEYKANRKVMDDELRVQIQPLHNIIKKMGFPLIIEDGVEADDVIGTMAVKLEKLGYEIVISTGDKDMAQLVTKNVTLFDSMKNVTTDIPQVIEKYGVRPDQIIDYLALMGDSSDNIPGVAKVGPKTATKWLNEYENIEGIITNQDDIKDSVFQVAAHEDYFGLERLLEICQHARDVLDEMGLQIGRVIARPFVGESSDEYARTGQNSIENVVLETKQALDLGADEIDLVIDYKDYIANASSQYSCDLVSAVKEVCGSKDLKVIIESGHGHEIFPFKKIKGLANAKDAIGVDLYEDLEMEIELVRGASHTFDQQEFLSGAVGILQFDVVAQRLESEYNVKCSYEDAIRGINKAEVPGIVDNRIAVGNKLAIPTSKSEVEDGLTLARNDMMQGYKPSDTSSEILESGDMQADENTDCIQLMTVHAAKGLEFGYVFIVAAEEGVFPPSSITNIESASLDMASSKQSQEKISEERSEITGLGAVFLAGLAVGFWKDKEELKNILKVDKTFMPNKDPALVAEDYKGWKKAVSRSRAWIDSDDE</sequence>
<gene>
    <name evidence="8" type="ORF">EGW08_022361</name>
</gene>
<evidence type="ECO:0000256" key="6">
    <source>
        <dbReference type="ARBA" id="ARBA00023125"/>
    </source>
</evidence>
<keyword evidence="1" id="KW-0540">Nuclease</keyword>
<dbReference type="SUPFAM" id="SSF53067">
    <property type="entry name" value="Actin-like ATPase domain"/>
    <property type="match status" value="1"/>
</dbReference>
<evidence type="ECO:0000256" key="4">
    <source>
        <dbReference type="ARBA" id="ARBA00022806"/>
    </source>
</evidence>
<dbReference type="Pfam" id="PF02739">
    <property type="entry name" value="5_3_exonuc_N"/>
    <property type="match status" value="1"/>
</dbReference>
<dbReference type="InterPro" id="IPR014017">
    <property type="entry name" value="DNA_helicase_UvrD-like_C"/>
</dbReference>
<dbReference type="PANTHER" id="PTHR42646">
    <property type="entry name" value="FLAP ENDONUCLEASE XNI"/>
    <property type="match status" value="1"/>
</dbReference>
<dbReference type="EMBL" id="RQTK01001550">
    <property type="protein sequence ID" value="RUS69874.1"/>
    <property type="molecule type" value="Genomic_DNA"/>
</dbReference>
<proteinExistence type="predicted"/>
<accession>A0A433SL73</accession>
<keyword evidence="2" id="KW-0547">Nucleotide-binding</keyword>
<keyword evidence="4" id="KW-0347">Helicase</keyword>
<protein>
    <recommendedName>
        <fullName evidence="7">5'-3' exonuclease domain-containing protein</fullName>
    </recommendedName>
</protein>
<dbReference type="Pfam" id="PF01367">
    <property type="entry name" value="5_3_exonuc"/>
    <property type="match status" value="1"/>
</dbReference>
<keyword evidence="9" id="KW-1185">Reference proteome</keyword>
<dbReference type="Pfam" id="PF01791">
    <property type="entry name" value="DeoC"/>
    <property type="match status" value="1"/>
</dbReference>
<dbReference type="GO" id="GO:0008409">
    <property type="term" value="F:5'-3' exonuclease activity"/>
    <property type="evidence" value="ECO:0007669"/>
    <property type="project" value="InterPro"/>
</dbReference>
<dbReference type="SUPFAM" id="SSF47807">
    <property type="entry name" value="5' to 3' exonuclease, C-terminal subdomain"/>
    <property type="match status" value="1"/>
</dbReference>
<evidence type="ECO:0000256" key="5">
    <source>
        <dbReference type="ARBA" id="ARBA00022840"/>
    </source>
</evidence>
<dbReference type="Pfam" id="PF13361">
    <property type="entry name" value="UvrD_C"/>
    <property type="match status" value="1"/>
</dbReference>
<dbReference type="SMART" id="SM00475">
    <property type="entry name" value="53EXOc"/>
    <property type="match status" value="1"/>
</dbReference>
<dbReference type="Gene3D" id="3.30.70.3280">
    <property type="entry name" value="Peptide chain release factor 3, domain III"/>
    <property type="match status" value="1"/>
</dbReference>
<dbReference type="Gene3D" id="3.40.50.1010">
    <property type="entry name" value="5'-nuclease"/>
    <property type="match status" value="1"/>
</dbReference>
<dbReference type="InterPro" id="IPR008918">
    <property type="entry name" value="HhH2"/>
</dbReference>
<evidence type="ECO:0000259" key="7">
    <source>
        <dbReference type="SMART" id="SM00475"/>
    </source>
</evidence>
<evidence type="ECO:0000256" key="3">
    <source>
        <dbReference type="ARBA" id="ARBA00022801"/>
    </source>
</evidence>
<reference evidence="8 9" key="1">
    <citation type="submission" date="2019-01" db="EMBL/GenBank/DDBJ databases">
        <title>A draft genome assembly of the solar-powered sea slug Elysia chlorotica.</title>
        <authorList>
            <person name="Cai H."/>
            <person name="Li Q."/>
            <person name="Fang X."/>
            <person name="Li J."/>
            <person name="Curtis N.E."/>
            <person name="Altenburger A."/>
            <person name="Shibata T."/>
            <person name="Feng M."/>
            <person name="Maeda T."/>
            <person name="Schwartz J.A."/>
            <person name="Shigenobu S."/>
            <person name="Lundholm N."/>
            <person name="Nishiyama T."/>
            <person name="Yang H."/>
            <person name="Hasebe M."/>
            <person name="Li S."/>
            <person name="Pierce S.K."/>
            <person name="Wang J."/>
        </authorList>
    </citation>
    <scope>NUCLEOTIDE SEQUENCE [LARGE SCALE GENOMIC DNA]</scope>
    <source>
        <strain evidence="8">EC2010</strain>
        <tissue evidence="8">Whole organism of an adult</tissue>
    </source>
</reference>
<dbReference type="GO" id="GO:0004386">
    <property type="term" value="F:helicase activity"/>
    <property type="evidence" value="ECO:0007669"/>
    <property type="project" value="UniProtKB-KW"/>
</dbReference>
<dbReference type="GO" id="GO:0005524">
    <property type="term" value="F:ATP binding"/>
    <property type="evidence" value="ECO:0007669"/>
    <property type="project" value="UniProtKB-KW"/>
</dbReference>
<keyword evidence="6" id="KW-0238">DNA-binding</keyword>
<dbReference type="Gene3D" id="3.20.20.70">
    <property type="entry name" value="Aldolase class I"/>
    <property type="match status" value="1"/>
</dbReference>
<evidence type="ECO:0000256" key="2">
    <source>
        <dbReference type="ARBA" id="ARBA00022741"/>
    </source>
</evidence>
<dbReference type="SUPFAM" id="SSF88723">
    <property type="entry name" value="PIN domain-like"/>
    <property type="match status" value="1"/>
</dbReference>
<dbReference type="CDD" id="cd09898">
    <property type="entry name" value="H3TH_53EXO"/>
    <property type="match status" value="1"/>
</dbReference>
<dbReference type="FunFam" id="1.10.150.20:FF:000003">
    <property type="entry name" value="DNA polymerase I"/>
    <property type="match status" value="1"/>
</dbReference>
<dbReference type="InterPro" id="IPR038969">
    <property type="entry name" value="FEN"/>
</dbReference>
<keyword evidence="3" id="KW-0378">Hydrolase</keyword>
<dbReference type="Proteomes" id="UP000271974">
    <property type="component" value="Unassembled WGS sequence"/>
</dbReference>
<keyword evidence="5" id="KW-0067">ATP-binding</keyword>
<comment type="caution">
    <text evidence="8">The sequence shown here is derived from an EMBL/GenBank/DDBJ whole genome shotgun (WGS) entry which is preliminary data.</text>
</comment>
<evidence type="ECO:0000256" key="1">
    <source>
        <dbReference type="ARBA" id="ARBA00022722"/>
    </source>
</evidence>
<evidence type="ECO:0000313" key="9">
    <source>
        <dbReference type="Proteomes" id="UP000271974"/>
    </source>
</evidence>
<dbReference type="GO" id="GO:0016829">
    <property type="term" value="F:lyase activity"/>
    <property type="evidence" value="ECO:0007669"/>
    <property type="project" value="InterPro"/>
</dbReference>
<dbReference type="SUPFAM" id="SSF51569">
    <property type="entry name" value="Aldolase"/>
    <property type="match status" value="1"/>
</dbReference>
<dbReference type="InterPro" id="IPR029060">
    <property type="entry name" value="PIN-like_dom_sf"/>
</dbReference>
<dbReference type="GO" id="GO:0033567">
    <property type="term" value="P:DNA replication, Okazaki fragment processing"/>
    <property type="evidence" value="ECO:0007669"/>
    <property type="project" value="InterPro"/>
</dbReference>
<dbReference type="InterPro" id="IPR043129">
    <property type="entry name" value="ATPase_NBD"/>
</dbReference>
<dbReference type="InterPro" id="IPR038467">
    <property type="entry name" value="RF3_dom_3_sf"/>
</dbReference>
<name>A0A433SL73_ELYCH</name>
<dbReference type="OrthoDB" id="8300360at2759"/>
<dbReference type="CDD" id="cd09859">
    <property type="entry name" value="PIN_53EXO"/>
    <property type="match status" value="1"/>
</dbReference>